<evidence type="ECO:0000313" key="4">
    <source>
        <dbReference type="Proteomes" id="UP000717364"/>
    </source>
</evidence>
<dbReference type="Pfam" id="PF00078">
    <property type="entry name" value="RVT_1"/>
    <property type="match status" value="1"/>
</dbReference>
<keyword evidence="3" id="KW-0548">Nucleotidyltransferase</keyword>
<dbReference type="CDD" id="cd01646">
    <property type="entry name" value="RT_Bac_retron_I"/>
    <property type="match status" value="1"/>
</dbReference>
<dbReference type="EMBL" id="JADOES010000065">
    <property type="protein sequence ID" value="MBT9317902.1"/>
    <property type="molecule type" value="Genomic_DNA"/>
</dbReference>
<dbReference type="Proteomes" id="UP000717364">
    <property type="component" value="Unassembled WGS sequence"/>
</dbReference>
<feature type="coiled-coil region" evidence="1">
    <location>
        <begin position="289"/>
        <end position="316"/>
    </location>
</feature>
<gene>
    <name evidence="3" type="ORF">IXB50_21010</name>
</gene>
<keyword evidence="4" id="KW-1185">Reference proteome</keyword>
<dbReference type="InterPro" id="IPR051083">
    <property type="entry name" value="GrpII_Intron_Splice-Mob/Def"/>
</dbReference>
<dbReference type="AlphaFoldDB" id="A0A947DIL3"/>
<feature type="domain" description="Reverse transcriptase" evidence="2">
    <location>
        <begin position="1"/>
        <end position="284"/>
    </location>
</feature>
<evidence type="ECO:0000256" key="1">
    <source>
        <dbReference type="SAM" id="Coils"/>
    </source>
</evidence>
<dbReference type="InterPro" id="IPR000477">
    <property type="entry name" value="RT_dom"/>
</dbReference>
<keyword evidence="1" id="KW-0175">Coiled coil</keyword>
<dbReference type="PROSITE" id="PS50878">
    <property type="entry name" value="RT_POL"/>
    <property type="match status" value="1"/>
</dbReference>
<dbReference type="GO" id="GO:0003964">
    <property type="term" value="F:RNA-directed DNA polymerase activity"/>
    <property type="evidence" value="ECO:0007669"/>
    <property type="project" value="UniProtKB-KW"/>
</dbReference>
<name>A0A947DIL3_9CYAN</name>
<evidence type="ECO:0000313" key="3">
    <source>
        <dbReference type="EMBL" id="MBT9317902.1"/>
    </source>
</evidence>
<reference evidence="3" key="1">
    <citation type="submission" date="2020-11" db="EMBL/GenBank/DDBJ databases">
        <authorList>
            <person name="Konstantinou D."/>
            <person name="Gkelis S."/>
            <person name="Popin R."/>
            <person name="Fewer D."/>
            <person name="Sivonen K."/>
        </authorList>
    </citation>
    <scope>NUCLEOTIDE SEQUENCE</scope>
    <source>
        <strain evidence="3">TAU-MAC 1115</strain>
    </source>
</reference>
<dbReference type="PANTHER" id="PTHR34047">
    <property type="entry name" value="NUCLEAR INTRON MATURASE 1, MITOCHONDRIAL-RELATED"/>
    <property type="match status" value="1"/>
</dbReference>
<keyword evidence="3" id="KW-0808">Transferase</keyword>
<dbReference type="InterPro" id="IPR043502">
    <property type="entry name" value="DNA/RNA_pol_sf"/>
</dbReference>
<sequence length="383" mass="45397">MKRHGNLWPQVIAFENLLMASRQAQRGKRFRANVLAFNYRLELELLRLQTELKNLTYQPGAYRTFRIRDPKPRMISAAPYRDRVVHHALCNVIVPLLDRTLIGDTYANRLGYGTHQALKKFTGWARHYRYCLQCDIQKYFPSIDHEILKAIIHQRIKCSETLWLIETIIDASNEQIPVIEYFPGDDLLTPVQRRRGLPIGNLTSQFFANLYLSPFDHFAKRQLKLTKYLRYVDDFAAFSNDRQVLAEARLVMEEQLATLRLKMHPIKSQLCETRYGVNFVGFRILPDRIRVRNDNLQRSRRRMKALQRQYAAGEIDLEPLTRRLQSWEAHLMHADTHRLRRKIFDRWVFVRNQESGVRSQERNTEDTKGVELEVDTYNSHEPF</sequence>
<protein>
    <submittedName>
        <fullName evidence="3">RNA-directed DNA polymerase</fullName>
    </submittedName>
</protein>
<comment type="caution">
    <text evidence="3">The sequence shown here is derived from an EMBL/GenBank/DDBJ whole genome shotgun (WGS) entry which is preliminary data.</text>
</comment>
<keyword evidence="3" id="KW-0695">RNA-directed DNA polymerase</keyword>
<dbReference type="SUPFAM" id="SSF56672">
    <property type="entry name" value="DNA/RNA polymerases"/>
    <property type="match status" value="1"/>
</dbReference>
<dbReference type="PANTHER" id="PTHR34047:SF8">
    <property type="entry name" value="PROTEIN YKFC"/>
    <property type="match status" value="1"/>
</dbReference>
<organism evidence="3 4">
    <name type="scientific">Leptothoe spongobia TAU-MAC 1115</name>
    <dbReference type="NCBI Taxonomy" id="1967444"/>
    <lineage>
        <taxon>Bacteria</taxon>
        <taxon>Bacillati</taxon>
        <taxon>Cyanobacteriota</taxon>
        <taxon>Cyanophyceae</taxon>
        <taxon>Nodosilineales</taxon>
        <taxon>Cymatolegaceae</taxon>
        <taxon>Leptothoe</taxon>
        <taxon>Leptothoe spongobia</taxon>
    </lineage>
</organism>
<reference evidence="3" key="2">
    <citation type="journal article" date="2021" name="Mar. Drugs">
        <title>Genome Reduction and Secondary Metabolism of the Marine Sponge-Associated Cyanobacterium Leptothoe.</title>
        <authorList>
            <person name="Konstantinou D."/>
            <person name="Popin R.V."/>
            <person name="Fewer D.P."/>
            <person name="Sivonen K."/>
            <person name="Gkelis S."/>
        </authorList>
    </citation>
    <scope>NUCLEOTIDE SEQUENCE</scope>
    <source>
        <strain evidence="3">TAU-MAC 1115</strain>
    </source>
</reference>
<dbReference type="RefSeq" id="WP_215610965.1">
    <property type="nucleotide sequence ID" value="NZ_JADOES010000065.1"/>
</dbReference>
<proteinExistence type="predicted"/>
<evidence type="ECO:0000259" key="2">
    <source>
        <dbReference type="PROSITE" id="PS50878"/>
    </source>
</evidence>
<accession>A0A947DIL3</accession>